<dbReference type="Proteomes" id="UP000033103">
    <property type="component" value="Chromosome"/>
</dbReference>
<name>A0A0E3UV66_9FUSO</name>
<feature type="transmembrane region" description="Helical" evidence="1">
    <location>
        <begin position="7"/>
        <end position="30"/>
    </location>
</feature>
<proteinExistence type="predicted"/>
<dbReference type="PATRIC" id="fig|1069640.6.peg.1171"/>
<feature type="transmembrane region" description="Helical" evidence="1">
    <location>
        <begin position="109"/>
        <end position="128"/>
    </location>
</feature>
<dbReference type="STRING" id="187101.VC03_05900"/>
<dbReference type="AlphaFoldDB" id="A0A0E3UV66"/>
<dbReference type="RefSeq" id="WP_046329107.1">
    <property type="nucleotide sequence ID" value="NZ_CP011280.1"/>
</dbReference>
<keyword evidence="3" id="KW-1185">Reference proteome</keyword>
<evidence type="ECO:0000313" key="2">
    <source>
        <dbReference type="EMBL" id="AKC96003.1"/>
    </source>
</evidence>
<dbReference type="HOGENOM" id="CLU_1905378_0_0_0"/>
<organism evidence="2 3">
    <name type="scientific">Sneathia vaginalis</name>
    <dbReference type="NCBI Taxonomy" id="187101"/>
    <lineage>
        <taxon>Bacteria</taxon>
        <taxon>Fusobacteriati</taxon>
        <taxon>Fusobacteriota</taxon>
        <taxon>Fusobacteriia</taxon>
        <taxon>Fusobacteriales</taxon>
        <taxon>Leptotrichiaceae</taxon>
        <taxon>Sneathia</taxon>
    </lineage>
</organism>
<dbReference type="KEGG" id="sns:VC03_05900"/>
<feature type="transmembrane region" description="Helical" evidence="1">
    <location>
        <begin position="50"/>
        <end position="71"/>
    </location>
</feature>
<sequence length="133" mass="15952">MKLDKKTMIAFMVISFCIVLFETLNSFYLVKSIELFEQFHKRTGASLDVYITNQMINYMSSVSLFVIFNLYNYFLNEKLRINVLYKGIFSLFIIANILFKIFVYPQDTIFYFLSIILQCILLIWIIVFKEREK</sequence>
<feature type="transmembrane region" description="Helical" evidence="1">
    <location>
        <begin position="83"/>
        <end position="103"/>
    </location>
</feature>
<reference evidence="2 3" key="1">
    <citation type="journal article" date="2012" name="BMC Genomics">
        <title>Genomic sequence analysis and characterization of Sneathia amnii sp. nov.</title>
        <authorList>
            <consortium name="Vaginal Microbiome Consortium (additional members)"/>
            <person name="Harwich M.D.Jr."/>
            <person name="Serrano M.G."/>
            <person name="Fettweis J.M."/>
            <person name="Alves J.M."/>
            <person name="Reimers M.A."/>
            <person name="Buck G.A."/>
            <person name="Jefferson K.K."/>
        </authorList>
    </citation>
    <scope>NUCLEOTIDE SEQUENCE [LARGE SCALE GENOMIC DNA]</scope>
    <source>
        <strain evidence="2 3">SN35</strain>
    </source>
</reference>
<dbReference type="EMBL" id="CP011280">
    <property type="protein sequence ID" value="AKC96003.1"/>
    <property type="molecule type" value="Genomic_DNA"/>
</dbReference>
<gene>
    <name evidence="2" type="ORF">VC03_05900</name>
</gene>
<protein>
    <submittedName>
        <fullName evidence="2">Uncharacterized protein</fullName>
    </submittedName>
</protein>
<keyword evidence="1" id="KW-0812">Transmembrane</keyword>
<keyword evidence="1" id="KW-0472">Membrane</keyword>
<accession>A0A0E3UV66</accession>
<evidence type="ECO:0000256" key="1">
    <source>
        <dbReference type="SAM" id="Phobius"/>
    </source>
</evidence>
<keyword evidence="1" id="KW-1133">Transmembrane helix</keyword>
<dbReference type="OrthoDB" id="95555at2"/>
<evidence type="ECO:0000313" key="3">
    <source>
        <dbReference type="Proteomes" id="UP000033103"/>
    </source>
</evidence>